<dbReference type="EMBL" id="LWCR01000045">
    <property type="protein sequence ID" value="OAN26149.1"/>
    <property type="molecule type" value="Genomic_DNA"/>
</dbReference>
<feature type="chain" id="PRO_5008090861" evidence="1">
    <location>
        <begin position="35"/>
        <end position="117"/>
    </location>
</feature>
<proteinExistence type="predicted"/>
<evidence type="ECO:0000313" key="3">
    <source>
        <dbReference type="Proteomes" id="UP000078356"/>
    </source>
</evidence>
<protein>
    <submittedName>
        <fullName evidence="2">Uncharacterized protein</fullName>
    </submittedName>
</protein>
<organism evidence="2 3">
    <name type="scientific">Pseudomonas oryzihabitans</name>
    <dbReference type="NCBI Taxonomy" id="47885"/>
    <lineage>
        <taxon>Bacteria</taxon>
        <taxon>Pseudomonadati</taxon>
        <taxon>Pseudomonadota</taxon>
        <taxon>Gammaproteobacteria</taxon>
        <taxon>Pseudomonadales</taxon>
        <taxon>Pseudomonadaceae</taxon>
        <taxon>Pseudomonas</taxon>
    </lineage>
</organism>
<name>A0A178L9E2_9PSED</name>
<dbReference type="Proteomes" id="UP000078356">
    <property type="component" value="Unassembled WGS sequence"/>
</dbReference>
<gene>
    <name evidence="2" type="ORF">A4V15_07065</name>
</gene>
<dbReference type="AlphaFoldDB" id="A0A178L9E2"/>
<evidence type="ECO:0000313" key="2">
    <source>
        <dbReference type="EMBL" id="OAN26149.1"/>
    </source>
</evidence>
<reference evidence="2 3" key="1">
    <citation type="submission" date="2016-04" db="EMBL/GenBank/DDBJ databases">
        <title>Draft Genome Sequences of Staphylococcus capitis Strain H36, S. capitis Strain H65, S. cohnii Strain H62, S. hominis Strain H69, Mycobacterium iranicum Strain H39, Plantibacter sp. Strain H53, Pseudomonas oryzihabitans Strain H72, and Microbacterium sp. Strain H83, isolated from residential settings.</title>
        <authorList>
            <person name="Lymperopoulou D."/>
            <person name="Adams R.I."/>
            <person name="Lindow S."/>
            <person name="Coil D.A."/>
            <person name="Jospin G."/>
            <person name="Eisen J.A."/>
        </authorList>
    </citation>
    <scope>NUCLEOTIDE SEQUENCE [LARGE SCALE GENOMIC DNA]</scope>
    <source>
        <strain evidence="2 3">H72</strain>
    </source>
</reference>
<feature type="signal peptide" evidence="1">
    <location>
        <begin position="1"/>
        <end position="34"/>
    </location>
</feature>
<evidence type="ECO:0000256" key="1">
    <source>
        <dbReference type="SAM" id="SignalP"/>
    </source>
</evidence>
<accession>A0A178L9E2</accession>
<keyword evidence="1" id="KW-0732">Signal</keyword>
<comment type="caution">
    <text evidence="2">The sequence shown here is derived from an EMBL/GenBank/DDBJ whole genome shotgun (WGS) entry which is preliminary data.</text>
</comment>
<sequence length="117" mass="12986">MVRHLFHHEKIAMRHLLLPLLLAPAILLSSPAFGQQALETDSDYLQHRAASLSERINLAVKGHQVSKQQAARLQMAVGQVQTRAGHLQARDGTISRPDADAMNQTLTDVERTLTHQP</sequence>